<evidence type="ECO:0000313" key="3">
    <source>
        <dbReference type="EMBL" id="MDR6528435.1"/>
    </source>
</evidence>
<dbReference type="EMBL" id="JAVDQY010000005">
    <property type="protein sequence ID" value="MDR6528435.1"/>
    <property type="molecule type" value="Genomic_DNA"/>
</dbReference>
<sequence length="141" mass="16306">MSTPIVVQYKINAPAEKVWRALTDQDEMKSWYFNISDFEPEAGKVFNFYEPGEAKKYHHQCEILEIIPSQILKYTWAYPDFSPLKTVVTWELFSEQNGTVVTLVHDGIDNFKDLGEGFSRESFTEGWNVIIGESLKGFLEN</sequence>
<dbReference type="InterPro" id="IPR023393">
    <property type="entry name" value="START-like_dom_sf"/>
</dbReference>
<dbReference type="RefSeq" id="WP_202271879.1">
    <property type="nucleotide sequence ID" value="NZ_JAVDQY010000005.1"/>
</dbReference>
<comment type="similarity">
    <text evidence="1">Belongs to the AHA1 family.</text>
</comment>
<dbReference type="AlphaFoldDB" id="A0AAE3YDI9"/>
<protein>
    <submittedName>
        <fullName evidence="3">Uncharacterized protein YndB with AHSA1/START domain</fullName>
    </submittedName>
</protein>
<reference evidence="3" key="1">
    <citation type="submission" date="2023-07" db="EMBL/GenBank/DDBJ databases">
        <title>Sorghum-associated microbial communities from plants grown in Nebraska, USA.</title>
        <authorList>
            <person name="Schachtman D."/>
        </authorList>
    </citation>
    <scope>NUCLEOTIDE SEQUENCE</scope>
    <source>
        <strain evidence="3">DS2360</strain>
    </source>
</reference>
<dbReference type="Pfam" id="PF08327">
    <property type="entry name" value="AHSA1"/>
    <property type="match status" value="1"/>
</dbReference>
<dbReference type="Gene3D" id="3.30.530.20">
    <property type="match status" value="1"/>
</dbReference>
<name>A0AAE3YDI9_9FLAO</name>
<feature type="domain" description="Activator of Hsp90 ATPase homologue 1/2-like C-terminal" evidence="2">
    <location>
        <begin position="12"/>
        <end position="140"/>
    </location>
</feature>
<dbReference type="Proteomes" id="UP001184861">
    <property type="component" value="Unassembled WGS sequence"/>
</dbReference>
<evidence type="ECO:0000259" key="2">
    <source>
        <dbReference type="Pfam" id="PF08327"/>
    </source>
</evidence>
<evidence type="ECO:0000313" key="4">
    <source>
        <dbReference type="Proteomes" id="UP001184861"/>
    </source>
</evidence>
<evidence type="ECO:0000256" key="1">
    <source>
        <dbReference type="ARBA" id="ARBA00006817"/>
    </source>
</evidence>
<dbReference type="CDD" id="cd07814">
    <property type="entry name" value="SRPBCC_CalC_Aha1-like"/>
    <property type="match status" value="1"/>
</dbReference>
<comment type="caution">
    <text evidence="3">The sequence shown here is derived from an EMBL/GenBank/DDBJ whole genome shotgun (WGS) entry which is preliminary data.</text>
</comment>
<gene>
    <name evidence="3" type="ORF">J2787_003872</name>
</gene>
<proteinExistence type="inferred from homology"/>
<organism evidence="3 4">
    <name type="scientific">Chryseobacterium rhizosphaerae</name>
    <dbReference type="NCBI Taxonomy" id="395937"/>
    <lineage>
        <taxon>Bacteria</taxon>
        <taxon>Pseudomonadati</taxon>
        <taxon>Bacteroidota</taxon>
        <taxon>Flavobacteriia</taxon>
        <taxon>Flavobacteriales</taxon>
        <taxon>Weeksellaceae</taxon>
        <taxon>Chryseobacterium group</taxon>
        <taxon>Chryseobacterium</taxon>
    </lineage>
</organism>
<dbReference type="InterPro" id="IPR013538">
    <property type="entry name" value="ASHA1/2-like_C"/>
</dbReference>
<accession>A0AAE3YDI9</accession>
<dbReference type="SUPFAM" id="SSF55961">
    <property type="entry name" value="Bet v1-like"/>
    <property type="match status" value="1"/>
</dbReference>